<gene>
    <name evidence="2" type="primary">ahpD</name>
    <name evidence="2" type="ORF">PFLU3_35370</name>
</gene>
<comment type="caution">
    <text evidence="2">The sequence shown here is derived from an EMBL/GenBank/DDBJ whole genome shotgun (WGS) entry which is preliminary data.</text>
</comment>
<dbReference type="RefSeq" id="WP_043049875.1">
    <property type="nucleotide sequence ID" value="NZ_JXCQ01000033.1"/>
</dbReference>
<dbReference type="Pfam" id="PF02627">
    <property type="entry name" value="CMD"/>
    <property type="match status" value="1"/>
</dbReference>
<dbReference type="AlphaFoldDB" id="A0A0D0TBZ0"/>
<dbReference type="PATRIC" id="fig|294.125.peg.3627"/>
<dbReference type="InterPro" id="IPR003779">
    <property type="entry name" value="CMD-like"/>
</dbReference>
<dbReference type="PANTHER" id="PTHR34846">
    <property type="entry name" value="4-CARBOXYMUCONOLACTONE DECARBOXYLASE FAMILY PROTEIN (AFU_ORTHOLOGUE AFUA_6G11590)"/>
    <property type="match status" value="1"/>
</dbReference>
<dbReference type="SUPFAM" id="SSF69118">
    <property type="entry name" value="AhpD-like"/>
    <property type="match status" value="1"/>
</dbReference>
<keyword evidence="2" id="KW-0560">Oxidoreductase</keyword>
<proteinExistence type="predicted"/>
<reference evidence="2 3" key="1">
    <citation type="submission" date="2015-01" db="EMBL/GenBank/DDBJ databases">
        <title>Genome sequence of the beneficial rhizobacterium Pseudomonas fluorescens 2-79.</title>
        <authorList>
            <person name="Thuermer A."/>
            <person name="Daniel R."/>
        </authorList>
    </citation>
    <scope>NUCLEOTIDE SEQUENCE [LARGE SCALE GENOMIC DNA]</scope>
    <source>
        <strain evidence="2 3">2-79</strain>
    </source>
</reference>
<accession>A0A0D0TBZ0</accession>
<dbReference type="GO" id="GO:0051920">
    <property type="term" value="F:peroxiredoxin activity"/>
    <property type="evidence" value="ECO:0007669"/>
    <property type="project" value="InterPro"/>
</dbReference>
<name>A0A0D0TBZ0_PSEFL</name>
<keyword evidence="2" id="KW-0575">Peroxidase</keyword>
<sequence length="158" mass="17445">MKHRLDYALAAPDGYKALGSVHSYIHRCGLERELIDLVYLRVSQLNGCAYCLDSHSRDLLKQGVSLEKIMLLATWHEATVLFTPRECAALAWAEVVTQVAQSQVPDADYAAVAAVFSDKEVADLTLAISLMNALNRVAISFRKVPAAIKAHLENLNHE</sequence>
<evidence type="ECO:0000259" key="1">
    <source>
        <dbReference type="Pfam" id="PF02627"/>
    </source>
</evidence>
<dbReference type="EMBL" id="JXCQ01000033">
    <property type="protein sequence ID" value="KIR21061.1"/>
    <property type="molecule type" value="Genomic_DNA"/>
</dbReference>
<dbReference type="Proteomes" id="UP000032210">
    <property type="component" value="Unassembled WGS sequence"/>
</dbReference>
<dbReference type="InterPro" id="IPR029032">
    <property type="entry name" value="AhpD-like"/>
</dbReference>
<dbReference type="EC" id="1.11.1.15" evidence="2"/>
<protein>
    <submittedName>
        <fullName evidence="2">AhpD protein</fullName>
        <ecNumber evidence="2">1.11.1.15</ecNumber>
    </submittedName>
</protein>
<evidence type="ECO:0000313" key="3">
    <source>
        <dbReference type="Proteomes" id="UP000032210"/>
    </source>
</evidence>
<dbReference type="Gene3D" id="1.20.1290.10">
    <property type="entry name" value="AhpD-like"/>
    <property type="match status" value="1"/>
</dbReference>
<dbReference type="InterPro" id="IPR004675">
    <property type="entry name" value="AhpD_core"/>
</dbReference>
<feature type="domain" description="Carboxymuconolactone decarboxylase-like" evidence="1">
    <location>
        <begin position="13"/>
        <end position="94"/>
    </location>
</feature>
<dbReference type="NCBIfam" id="TIGR00778">
    <property type="entry name" value="ahpD_dom"/>
    <property type="match status" value="1"/>
</dbReference>
<evidence type="ECO:0000313" key="2">
    <source>
        <dbReference type="EMBL" id="KIR21061.1"/>
    </source>
</evidence>
<organism evidence="2 3">
    <name type="scientific">Pseudomonas fluorescens</name>
    <dbReference type="NCBI Taxonomy" id="294"/>
    <lineage>
        <taxon>Bacteria</taxon>
        <taxon>Pseudomonadati</taxon>
        <taxon>Pseudomonadota</taxon>
        <taxon>Gammaproteobacteria</taxon>
        <taxon>Pseudomonadales</taxon>
        <taxon>Pseudomonadaceae</taxon>
        <taxon>Pseudomonas</taxon>
    </lineage>
</organism>
<dbReference type="PANTHER" id="PTHR34846:SF10">
    <property type="entry name" value="CYTOPLASMIC PROTEIN"/>
    <property type="match status" value="1"/>
</dbReference>